<dbReference type="AlphaFoldDB" id="A0A7W5Z2U3"/>
<dbReference type="InterPro" id="IPR039379">
    <property type="entry name" value="Protoglobin_sensor_dom"/>
</dbReference>
<dbReference type="GO" id="GO:0004888">
    <property type="term" value="F:transmembrane signaling receptor activity"/>
    <property type="evidence" value="ECO:0007669"/>
    <property type="project" value="InterPro"/>
</dbReference>
<dbReference type="InterPro" id="IPR012292">
    <property type="entry name" value="Globin/Proto"/>
</dbReference>
<dbReference type="InterPro" id="IPR009050">
    <property type="entry name" value="Globin-like_sf"/>
</dbReference>
<dbReference type="PANTHER" id="PTHR32089:SF112">
    <property type="entry name" value="LYSOZYME-LIKE PROTEIN-RELATED"/>
    <property type="match status" value="1"/>
</dbReference>
<dbReference type="SUPFAM" id="SSF58104">
    <property type="entry name" value="Methyl-accepting chemotaxis protein (MCP) signaling domain"/>
    <property type="match status" value="1"/>
</dbReference>
<comment type="similarity">
    <text evidence="2">Belongs to the methyl-accepting chemotaxis (MCP) protein family.</text>
</comment>
<protein>
    <submittedName>
        <fullName evidence="5">Methyl-accepting chemotaxis protein</fullName>
    </submittedName>
</protein>
<dbReference type="GO" id="GO:0019825">
    <property type="term" value="F:oxygen binding"/>
    <property type="evidence" value="ECO:0007669"/>
    <property type="project" value="InterPro"/>
</dbReference>
<accession>A0A7W5Z2U3</accession>
<evidence type="ECO:0000259" key="4">
    <source>
        <dbReference type="PROSITE" id="PS50111"/>
    </source>
</evidence>
<dbReference type="GO" id="GO:0016020">
    <property type="term" value="C:membrane"/>
    <property type="evidence" value="ECO:0007669"/>
    <property type="project" value="InterPro"/>
</dbReference>
<evidence type="ECO:0000313" key="5">
    <source>
        <dbReference type="EMBL" id="MBB3808993.1"/>
    </source>
</evidence>
<dbReference type="Pfam" id="PF11563">
    <property type="entry name" value="Protoglobin"/>
    <property type="match status" value="1"/>
</dbReference>
<dbReference type="SMART" id="SM00283">
    <property type="entry name" value="MA"/>
    <property type="match status" value="1"/>
</dbReference>
<dbReference type="Pfam" id="PF00015">
    <property type="entry name" value="MCPsignal"/>
    <property type="match status" value="1"/>
</dbReference>
<proteinExistence type="inferred from homology"/>
<reference evidence="5 6" key="1">
    <citation type="submission" date="2020-08" db="EMBL/GenBank/DDBJ databases">
        <title>Genomic Encyclopedia of Type Strains, Phase IV (KMG-IV): sequencing the most valuable type-strain genomes for metagenomic binning, comparative biology and taxonomic classification.</title>
        <authorList>
            <person name="Goeker M."/>
        </authorList>
    </citation>
    <scope>NUCLEOTIDE SEQUENCE [LARGE SCALE GENOMIC DNA]</scope>
    <source>
        <strain evidence="5 6">DSM 28760</strain>
    </source>
</reference>
<feature type="domain" description="Methyl-accepting transducer" evidence="4">
    <location>
        <begin position="183"/>
        <end position="405"/>
    </location>
</feature>
<dbReference type="GO" id="GO:0020037">
    <property type="term" value="F:heme binding"/>
    <property type="evidence" value="ECO:0007669"/>
    <property type="project" value="InterPro"/>
</dbReference>
<dbReference type="SUPFAM" id="SSF46458">
    <property type="entry name" value="Globin-like"/>
    <property type="match status" value="1"/>
</dbReference>
<dbReference type="EMBL" id="JACICC010000002">
    <property type="protein sequence ID" value="MBB3808993.1"/>
    <property type="molecule type" value="Genomic_DNA"/>
</dbReference>
<dbReference type="Gene3D" id="1.10.287.950">
    <property type="entry name" value="Methyl-accepting chemotaxis protein"/>
    <property type="match status" value="1"/>
</dbReference>
<keyword evidence="6" id="KW-1185">Reference proteome</keyword>
<organism evidence="5 6">
    <name type="scientific">Pseudochelatococcus contaminans</name>
    <dbReference type="NCBI Taxonomy" id="1538103"/>
    <lineage>
        <taxon>Bacteria</taxon>
        <taxon>Pseudomonadati</taxon>
        <taxon>Pseudomonadota</taxon>
        <taxon>Alphaproteobacteria</taxon>
        <taxon>Hyphomicrobiales</taxon>
        <taxon>Chelatococcaceae</taxon>
        <taxon>Pseudochelatococcus</taxon>
    </lineage>
</organism>
<comment type="caution">
    <text evidence="5">The sequence shown here is derived from an EMBL/GenBank/DDBJ whole genome shotgun (WGS) entry which is preliminary data.</text>
</comment>
<name>A0A7W5Z2U3_9HYPH</name>
<evidence type="ECO:0000256" key="2">
    <source>
        <dbReference type="ARBA" id="ARBA00029447"/>
    </source>
</evidence>
<dbReference type="PRINTS" id="PR00260">
    <property type="entry name" value="CHEMTRNSDUCR"/>
</dbReference>
<dbReference type="GO" id="GO:0006935">
    <property type="term" value="P:chemotaxis"/>
    <property type="evidence" value="ECO:0007669"/>
    <property type="project" value="InterPro"/>
</dbReference>
<sequence length="451" mass="48843">MISERLAFAKITEQTKADLRSVWPVIKGHLPGILSRFYDHLVTYPHLRQMIGPLRERLSAAQLKHWQRIFFGAFDDEYCERALKIGEAHYRIGLEPRWYIGGYQLVLNELHAVISDNARWNRKVAVARAEAVTKALMLDLDLALSTYHAIVLDNEKKRMERTEAAIHDFQGIVLGVLGHVRENGEGLRDASGRLDHVVIQVSQNSDVAASAARDTAHSVSEIASATEELSQSIAEVSGQISSAATSVTTTVRLMDEARNDIGNLTDAAKQIGEIVTLIQSIAAQTNLLALNATIEAARAGEAGKGFAVVASEVKELASKTSHATEEIARQIGSIQAATHSTASVTRNISDAMSQVDQITAAIAATARQQGAATEEISRSVTRVAGGAQALSETVAQVSHAMTETRQTSDVLTGASGAVTDQMTVLDKEIHRFFAILRSNDDRAGVYSRAEE</sequence>
<evidence type="ECO:0000256" key="1">
    <source>
        <dbReference type="ARBA" id="ARBA00023224"/>
    </source>
</evidence>
<dbReference type="InterPro" id="IPR044398">
    <property type="entry name" value="Globin-sensor_dom"/>
</dbReference>
<evidence type="ECO:0000313" key="6">
    <source>
        <dbReference type="Proteomes" id="UP000537592"/>
    </source>
</evidence>
<dbReference type="InterPro" id="IPR004089">
    <property type="entry name" value="MCPsignal_dom"/>
</dbReference>
<gene>
    <name evidence="5" type="ORF">FHS81_001063</name>
</gene>
<keyword evidence="1 3" id="KW-0807">Transducer</keyword>
<dbReference type="GO" id="GO:0007165">
    <property type="term" value="P:signal transduction"/>
    <property type="evidence" value="ECO:0007669"/>
    <property type="project" value="UniProtKB-KW"/>
</dbReference>
<dbReference type="Proteomes" id="UP000537592">
    <property type="component" value="Unassembled WGS sequence"/>
</dbReference>
<dbReference type="CDD" id="cd01068">
    <property type="entry name" value="globin_sensor"/>
    <property type="match status" value="1"/>
</dbReference>
<dbReference type="Gene3D" id="1.10.490.10">
    <property type="entry name" value="Globins"/>
    <property type="match status" value="1"/>
</dbReference>
<dbReference type="PROSITE" id="PS50111">
    <property type="entry name" value="CHEMOTAXIS_TRANSDUC_2"/>
    <property type="match status" value="1"/>
</dbReference>
<evidence type="ECO:0000256" key="3">
    <source>
        <dbReference type="PROSITE-ProRule" id="PRU00284"/>
    </source>
</evidence>
<dbReference type="InterPro" id="IPR004090">
    <property type="entry name" value="Chemotax_Me-accpt_rcpt"/>
</dbReference>
<dbReference type="PANTHER" id="PTHR32089">
    <property type="entry name" value="METHYL-ACCEPTING CHEMOTAXIS PROTEIN MCPB"/>
    <property type="match status" value="1"/>
</dbReference>